<dbReference type="OrthoDB" id="6481145at2759"/>
<reference evidence="3" key="1">
    <citation type="submission" date="2011-08" db="EMBL/GenBank/DDBJ databases">
        <authorList>
            <person name="Rombauts S."/>
        </authorList>
    </citation>
    <scope>NUCLEOTIDE SEQUENCE</scope>
    <source>
        <strain evidence="3">London</strain>
    </source>
</reference>
<protein>
    <submittedName>
        <fullName evidence="2">Uncharacterized protein</fullName>
    </submittedName>
</protein>
<accession>T1JST4</accession>
<name>T1JST4_TETUR</name>
<keyword evidence="1" id="KW-1133">Transmembrane helix</keyword>
<sequence length="155" mass="18603">MALVRVINNSARGKFYQTGLYQLNNSRRNYSEDPAPNPIRKWKRWQDVPDNLVKTYSERDPYNMVYQDKEWIMAKKKQLWWTQDMNMNPDFPYGKTDLYKVYVAYIVVGALGMWSWYVSMEEDFTLYRSKVKEMRANPPDWRTPADKKGLVFCES</sequence>
<evidence type="ECO:0000313" key="2">
    <source>
        <dbReference type="EnsemblMetazoa" id="tetur01g11660.1"/>
    </source>
</evidence>
<keyword evidence="3" id="KW-1185">Reference proteome</keyword>
<keyword evidence="1" id="KW-0812">Transmembrane</keyword>
<dbReference type="HOGENOM" id="CLU_1697761_0_0_1"/>
<dbReference type="KEGG" id="tut:107367436"/>
<evidence type="ECO:0000256" key="1">
    <source>
        <dbReference type="SAM" id="Phobius"/>
    </source>
</evidence>
<dbReference type="AlphaFoldDB" id="T1JST4"/>
<dbReference type="EnsemblMetazoa" id="tetur01g11660.1">
    <property type="protein sequence ID" value="tetur01g11660.1"/>
    <property type="gene ID" value="tetur01g11660"/>
</dbReference>
<dbReference type="OMA" id="WRTPADK"/>
<keyword evidence="1" id="KW-0472">Membrane</keyword>
<proteinExistence type="predicted"/>
<dbReference type="Proteomes" id="UP000015104">
    <property type="component" value="Unassembled WGS sequence"/>
</dbReference>
<feature type="transmembrane region" description="Helical" evidence="1">
    <location>
        <begin position="102"/>
        <end position="120"/>
    </location>
</feature>
<dbReference type="EMBL" id="CAEY01000468">
    <property type="status" value="NOT_ANNOTATED_CDS"/>
    <property type="molecule type" value="Genomic_DNA"/>
</dbReference>
<evidence type="ECO:0000313" key="3">
    <source>
        <dbReference type="Proteomes" id="UP000015104"/>
    </source>
</evidence>
<reference evidence="2" key="2">
    <citation type="submission" date="2015-06" db="UniProtKB">
        <authorList>
            <consortium name="EnsemblMetazoa"/>
        </authorList>
    </citation>
    <scope>IDENTIFICATION</scope>
</reference>
<gene>
    <name evidence="2" type="primary">107367436</name>
</gene>
<organism evidence="2 3">
    <name type="scientific">Tetranychus urticae</name>
    <name type="common">Two-spotted spider mite</name>
    <dbReference type="NCBI Taxonomy" id="32264"/>
    <lineage>
        <taxon>Eukaryota</taxon>
        <taxon>Metazoa</taxon>
        <taxon>Ecdysozoa</taxon>
        <taxon>Arthropoda</taxon>
        <taxon>Chelicerata</taxon>
        <taxon>Arachnida</taxon>
        <taxon>Acari</taxon>
        <taxon>Acariformes</taxon>
        <taxon>Trombidiformes</taxon>
        <taxon>Prostigmata</taxon>
        <taxon>Eleutherengona</taxon>
        <taxon>Raphignathae</taxon>
        <taxon>Tetranychoidea</taxon>
        <taxon>Tetranychidae</taxon>
        <taxon>Tetranychus</taxon>
    </lineage>
</organism>